<dbReference type="EMBL" id="KK914379">
    <property type="protein sequence ID" value="KDP37845.1"/>
    <property type="molecule type" value="Genomic_DNA"/>
</dbReference>
<proteinExistence type="predicted"/>
<evidence type="ECO:0000313" key="3">
    <source>
        <dbReference type="Proteomes" id="UP000027138"/>
    </source>
</evidence>
<feature type="region of interest" description="Disordered" evidence="1">
    <location>
        <begin position="41"/>
        <end position="61"/>
    </location>
</feature>
<protein>
    <submittedName>
        <fullName evidence="2">Uncharacterized protein</fullName>
    </submittedName>
</protein>
<feature type="compositionally biased region" description="Basic and acidic residues" evidence="1">
    <location>
        <begin position="52"/>
        <end position="61"/>
    </location>
</feature>
<evidence type="ECO:0000313" key="2">
    <source>
        <dbReference type="EMBL" id="KDP37845.1"/>
    </source>
</evidence>
<evidence type="ECO:0000256" key="1">
    <source>
        <dbReference type="SAM" id="MobiDB-lite"/>
    </source>
</evidence>
<name>A0A067L024_JATCU</name>
<dbReference type="AlphaFoldDB" id="A0A067L024"/>
<gene>
    <name evidence="2" type="ORF">JCGZ_06400</name>
</gene>
<organism evidence="2 3">
    <name type="scientific">Jatropha curcas</name>
    <name type="common">Barbados nut</name>
    <dbReference type="NCBI Taxonomy" id="180498"/>
    <lineage>
        <taxon>Eukaryota</taxon>
        <taxon>Viridiplantae</taxon>
        <taxon>Streptophyta</taxon>
        <taxon>Embryophyta</taxon>
        <taxon>Tracheophyta</taxon>
        <taxon>Spermatophyta</taxon>
        <taxon>Magnoliopsida</taxon>
        <taxon>eudicotyledons</taxon>
        <taxon>Gunneridae</taxon>
        <taxon>Pentapetalae</taxon>
        <taxon>rosids</taxon>
        <taxon>fabids</taxon>
        <taxon>Malpighiales</taxon>
        <taxon>Euphorbiaceae</taxon>
        <taxon>Crotonoideae</taxon>
        <taxon>Jatropheae</taxon>
        <taxon>Jatropha</taxon>
    </lineage>
</organism>
<keyword evidence="3" id="KW-1185">Reference proteome</keyword>
<dbReference type="Proteomes" id="UP000027138">
    <property type="component" value="Unassembled WGS sequence"/>
</dbReference>
<reference evidence="2 3" key="1">
    <citation type="journal article" date="2014" name="PLoS ONE">
        <title>Global Analysis of Gene Expression Profiles in Physic Nut (Jatropha curcas L.) Seedlings Exposed to Salt Stress.</title>
        <authorList>
            <person name="Zhang L."/>
            <person name="Zhang C."/>
            <person name="Wu P."/>
            <person name="Chen Y."/>
            <person name="Li M."/>
            <person name="Jiang H."/>
            <person name="Wu G."/>
        </authorList>
    </citation>
    <scope>NUCLEOTIDE SEQUENCE [LARGE SCALE GENOMIC DNA]</scope>
    <source>
        <strain evidence="3">cv. GZQX0401</strain>
        <tissue evidence="2">Young leaves</tissue>
    </source>
</reference>
<accession>A0A067L024</accession>
<sequence>MEEILNPALVAAKHVATKNTPKSRVLPEVARATYTQKRQVASATFTSAGAKSRTESKKVCQ</sequence>